<feature type="domain" description="Piezo TM25-28" evidence="2">
    <location>
        <begin position="291"/>
        <end position="547"/>
    </location>
</feature>
<dbReference type="GO" id="GO:0005886">
    <property type="term" value="C:plasma membrane"/>
    <property type="evidence" value="ECO:0007669"/>
    <property type="project" value="TreeGrafter"/>
</dbReference>
<dbReference type="OrthoDB" id="303066at2759"/>
<feature type="transmembrane region" description="Helical" evidence="1">
    <location>
        <begin position="156"/>
        <end position="180"/>
    </location>
</feature>
<reference evidence="3 4" key="1">
    <citation type="submission" date="2013-11" db="EMBL/GenBank/DDBJ databases">
        <title>Draft genome of the bovine lungworm Dictyocaulus viviparus.</title>
        <authorList>
            <person name="Mitreva M."/>
        </authorList>
    </citation>
    <scope>NUCLEOTIDE SEQUENCE [LARGE SCALE GENOMIC DNA]</scope>
    <source>
        <strain evidence="3 4">HannoverDv2000</strain>
    </source>
</reference>
<dbReference type="Pfam" id="PF15917">
    <property type="entry name" value="Piezo_TM25-28"/>
    <property type="match status" value="1"/>
</dbReference>
<dbReference type="AlphaFoldDB" id="A0A0D8XPP7"/>
<dbReference type="GO" id="GO:0042391">
    <property type="term" value="P:regulation of membrane potential"/>
    <property type="evidence" value="ECO:0007669"/>
    <property type="project" value="TreeGrafter"/>
</dbReference>
<evidence type="ECO:0000313" key="3">
    <source>
        <dbReference type="EMBL" id="KJH44346.1"/>
    </source>
</evidence>
<accession>A0A0D8XPP7</accession>
<name>A0A0D8XPP7_DICVI</name>
<dbReference type="InterPro" id="IPR031805">
    <property type="entry name" value="Piezo_TM25-28"/>
</dbReference>
<sequence length="564" mass="65702">MLPVTVSDMFGLLMCVYLCIVAIVKMIYQLNHFPDLSYINNGGMCNATGTFPQWIGIQKESNTWQMLGGMVVAIIILAIQSVVVYRQRHRRQGSISLEHLYISYVGRIIKYVFSTLDMKNRVFPSFNMDDFDHDMVHALQFVVDYGFYKFGLELSIIMMAINAWVRMDFLGAIMCIWIGIFSLSRRSVSRKLWYVFLIYLGILFPLQYMVYVGLPMDSCMAYPWDHIFGEPSSLPKNVNFDIWIGLSNYSVNWPPDNLIADFFLLLLTSRQLRVFRCEGDENDSIFHNDDYDLKPNNPRYDFIATQRSFVDFIKIAVFHYGHWLTLIMVLIAGIGGTSLFALGYIMITFWILWQGNNLYVMNPHNNNFKSTLAKWKTLISYTIFTMFCKVALQLVGCVFLDWFFDSDSIHNSMRCTIRQLFSVACVNSVVTAWKNAGVDRLFPHEVDLDRMCAVSSQEAQIGFDVIALAFLVFQYRIFHTWFFQHCMVEYRSEVILANRGAVLKNQLIEKEMKEQNEQQTAKFNEIRRRTQAIRERYNKQMKKGYASLSHKHTQMVSLFIALRS</sequence>
<dbReference type="EMBL" id="KN716480">
    <property type="protein sequence ID" value="KJH44346.1"/>
    <property type="molecule type" value="Genomic_DNA"/>
</dbReference>
<dbReference type="STRING" id="29172.A0A0D8XPP7"/>
<gene>
    <name evidence="3" type="ORF">DICVIV_09615</name>
</gene>
<dbReference type="InterPro" id="IPR027272">
    <property type="entry name" value="Piezo"/>
</dbReference>
<protein>
    <recommendedName>
        <fullName evidence="2">Piezo TM25-28 domain-containing protein</fullName>
    </recommendedName>
</protein>
<feature type="transmembrane region" description="Helical" evidence="1">
    <location>
        <begin position="323"/>
        <end position="353"/>
    </location>
</feature>
<dbReference type="Proteomes" id="UP000053766">
    <property type="component" value="Unassembled WGS sequence"/>
</dbReference>
<dbReference type="PANTHER" id="PTHR13167">
    <property type="entry name" value="PIEZO-TYPE MECHANOSENSITIVE ION CHANNEL COMPONENT"/>
    <property type="match status" value="1"/>
</dbReference>
<keyword evidence="1" id="KW-0812">Transmembrane</keyword>
<keyword evidence="4" id="KW-1185">Reference proteome</keyword>
<feature type="transmembrane region" description="Helical" evidence="1">
    <location>
        <begin position="192"/>
        <end position="214"/>
    </location>
</feature>
<feature type="transmembrane region" description="Helical" evidence="1">
    <location>
        <begin position="9"/>
        <end position="28"/>
    </location>
</feature>
<dbReference type="GO" id="GO:0005261">
    <property type="term" value="F:monoatomic cation channel activity"/>
    <property type="evidence" value="ECO:0007669"/>
    <property type="project" value="TreeGrafter"/>
</dbReference>
<feature type="transmembrane region" description="Helical" evidence="1">
    <location>
        <begin position="378"/>
        <end position="404"/>
    </location>
</feature>
<proteinExistence type="predicted"/>
<evidence type="ECO:0000313" key="4">
    <source>
        <dbReference type="Proteomes" id="UP000053766"/>
    </source>
</evidence>
<reference evidence="4" key="2">
    <citation type="journal article" date="2016" name="Sci. Rep.">
        <title>Dictyocaulus viviparus genome, variome and transcriptome elucidate lungworm biology and support future intervention.</title>
        <authorList>
            <person name="McNulty S.N."/>
            <person name="Strube C."/>
            <person name="Rosa B.A."/>
            <person name="Martin J.C."/>
            <person name="Tyagi R."/>
            <person name="Choi Y.J."/>
            <person name="Wang Q."/>
            <person name="Hallsworth Pepin K."/>
            <person name="Zhang X."/>
            <person name="Ozersky P."/>
            <person name="Wilson R.K."/>
            <person name="Sternberg P.W."/>
            <person name="Gasser R.B."/>
            <person name="Mitreva M."/>
        </authorList>
    </citation>
    <scope>NUCLEOTIDE SEQUENCE [LARGE SCALE GENOMIC DNA]</scope>
    <source>
        <strain evidence="4">HannoverDv2000</strain>
    </source>
</reference>
<keyword evidence="1" id="KW-0472">Membrane</keyword>
<keyword evidence="1" id="KW-1133">Transmembrane helix</keyword>
<dbReference type="GO" id="GO:0071260">
    <property type="term" value="P:cellular response to mechanical stimulus"/>
    <property type="evidence" value="ECO:0007669"/>
    <property type="project" value="TreeGrafter"/>
</dbReference>
<dbReference type="GO" id="GO:0008381">
    <property type="term" value="F:mechanosensitive monoatomic ion channel activity"/>
    <property type="evidence" value="ECO:0007669"/>
    <property type="project" value="InterPro"/>
</dbReference>
<feature type="transmembrane region" description="Helical" evidence="1">
    <location>
        <begin position="64"/>
        <end position="85"/>
    </location>
</feature>
<evidence type="ECO:0000259" key="2">
    <source>
        <dbReference type="Pfam" id="PF15917"/>
    </source>
</evidence>
<dbReference type="PANTHER" id="PTHR13167:SF25">
    <property type="entry name" value="PIEZO-TYPE MECHANOSENSITIVE ION CHANNEL COMPONENT"/>
    <property type="match status" value="1"/>
</dbReference>
<organism evidence="3 4">
    <name type="scientific">Dictyocaulus viviparus</name>
    <name type="common">Bovine lungworm</name>
    <dbReference type="NCBI Taxonomy" id="29172"/>
    <lineage>
        <taxon>Eukaryota</taxon>
        <taxon>Metazoa</taxon>
        <taxon>Ecdysozoa</taxon>
        <taxon>Nematoda</taxon>
        <taxon>Chromadorea</taxon>
        <taxon>Rhabditida</taxon>
        <taxon>Rhabditina</taxon>
        <taxon>Rhabditomorpha</taxon>
        <taxon>Strongyloidea</taxon>
        <taxon>Metastrongylidae</taxon>
        <taxon>Dictyocaulus</taxon>
    </lineage>
</organism>
<dbReference type="GO" id="GO:0050982">
    <property type="term" value="P:detection of mechanical stimulus"/>
    <property type="evidence" value="ECO:0007669"/>
    <property type="project" value="TreeGrafter"/>
</dbReference>
<evidence type="ECO:0000256" key="1">
    <source>
        <dbReference type="SAM" id="Phobius"/>
    </source>
</evidence>